<sequence>MLGFRFGDQIWDDDDCRVVVNPKLEDGKERKPNSSPTPNRISQNRLEEGHVECMSWGFEDWTVSGRGERFGDGWWLGWLGERDFSCFFLNK</sequence>
<dbReference type="EMBL" id="CAEKDK010000001">
    <property type="protein sequence ID" value="CAB4264532.1"/>
    <property type="molecule type" value="Genomic_DNA"/>
</dbReference>
<dbReference type="Proteomes" id="UP000507222">
    <property type="component" value="Unassembled WGS sequence"/>
</dbReference>
<dbReference type="EMBL" id="CAEKKB010000001">
    <property type="protein sequence ID" value="CAB4295145.1"/>
    <property type="molecule type" value="Genomic_DNA"/>
</dbReference>
<keyword evidence="5" id="KW-1185">Reference proteome</keyword>
<feature type="compositionally biased region" description="Polar residues" evidence="1">
    <location>
        <begin position="33"/>
        <end position="44"/>
    </location>
</feature>
<protein>
    <submittedName>
        <fullName evidence="3">Uncharacterized protein</fullName>
    </submittedName>
</protein>
<reference evidence="5" key="1">
    <citation type="journal article" date="2020" name="Genome Biol.">
        <title>Gamete binning: chromosome-level and haplotype-resolved genome assembly enabled by high-throughput single-cell sequencing of gamete genomes.</title>
        <authorList>
            <person name="Campoy J.A."/>
            <person name="Sun H."/>
            <person name="Goel M."/>
            <person name="Jiao W.-B."/>
            <person name="Folz-Donahue K."/>
            <person name="Wang N."/>
            <person name="Rubio M."/>
            <person name="Liu C."/>
            <person name="Kukat C."/>
            <person name="Ruiz D."/>
            <person name="Huettel B."/>
            <person name="Schneeberger K."/>
        </authorList>
    </citation>
    <scope>NUCLEOTIDE SEQUENCE [LARGE SCALE GENOMIC DNA]</scope>
    <source>
        <strain evidence="5">cv. Rojo Pasion</strain>
    </source>
</reference>
<name>A0A6J5W5K3_PRUAR</name>
<dbReference type="Proteomes" id="UP000507245">
    <property type="component" value="Unassembled WGS sequence"/>
</dbReference>
<evidence type="ECO:0000313" key="3">
    <source>
        <dbReference type="EMBL" id="CAB4295145.1"/>
    </source>
</evidence>
<proteinExistence type="predicted"/>
<gene>
    <name evidence="2" type="ORF">CURHAP_LOCUS6385</name>
    <name evidence="3" type="ORF">ORAREDHAP_LOCUS6428</name>
</gene>
<evidence type="ECO:0000313" key="4">
    <source>
        <dbReference type="Proteomes" id="UP000507222"/>
    </source>
</evidence>
<feature type="region of interest" description="Disordered" evidence="1">
    <location>
        <begin position="22"/>
        <end position="44"/>
    </location>
</feature>
<feature type="compositionally biased region" description="Basic and acidic residues" evidence="1">
    <location>
        <begin position="23"/>
        <end position="32"/>
    </location>
</feature>
<dbReference type="AlphaFoldDB" id="A0A6J5W5K3"/>
<organism evidence="3 5">
    <name type="scientific">Prunus armeniaca</name>
    <name type="common">Apricot</name>
    <name type="synonym">Armeniaca vulgaris</name>
    <dbReference type="NCBI Taxonomy" id="36596"/>
    <lineage>
        <taxon>Eukaryota</taxon>
        <taxon>Viridiplantae</taxon>
        <taxon>Streptophyta</taxon>
        <taxon>Embryophyta</taxon>
        <taxon>Tracheophyta</taxon>
        <taxon>Spermatophyta</taxon>
        <taxon>Magnoliopsida</taxon>
        <taxon>eudicotyledons</taxon>
        <taxon>Gunneridae</taxon>
        <taxon>Pentapetalae</taxon>
        <taxon>rosids</taxon>
        <taxon>fabids</taxon>
        <taxon>Rosales</taxon>
        <taxon>Rosaceae</taxon>
        <taxon>Amygdaloideae</taxon>
        <taxon>Amygdaleae</taxon>
        <taxon>Prunus</taxon>
    </lineage>
</organism>
<evidence type="ECO:0000313" key="2">
    <source>
        <dbReference type="EMBL" id="CAB4264532.1"/>
    </source>
</evidence>
<reference evidence="3 4" key="2">
    <citation type="submission" date="2020-05" db="EMBL/GenBank/DDBJ databases">
        <authorList>
            <person name="Campoy J."/>
            <person name="Schneeberger K."/>
            <person name="Spophaly S."/>
        </authorList>
    </citation>
    <scope>NUCLEOTIDE SEQUENCE [LARGE SCALE GENOMIC DNA]</scope>
    <source>
        <strain evidence="3">PruArmRojPasFocal</strain>
    </source>
</reference>
<evidence type="ECO:0000256" key="1">
    <source>
        <dbReference type="SAM" id="MobiDB-lite"/>
    </source>
</evidence>
<evidence type="ECO:0000313" key="5">
    <source>
        <dbReference type="Proteomes" id="UP000507245"/>
    </source>
</evidence>
<accession>A0A6J5W5K3</accession>